<accession>A0ACC3CHY8</accession>
<proteinExistence type="predicted"/>
<dbReference type="Proteomes" id="UP000798662">
    <property type="component" value="Chromosome 3"/>
</dbReference>
<keyword evidence="2" id="KW-1185">Reference proteome</keyword>
<dbReference type="EMBL" id="CM020620">
    <property type="protein sequence ID" value="KAK1869433.1"/>
    <property type="molecule type" value="Genomic_DNA"/>
</dbReference>
<gene>
    <name evidence="1" type="ORF">I4F81_011909</name>
</gene>
<protein>
    <submittedName>
        <fullName evidence="1">Uncharacterized protein</fullName>
    </submittedName>
</protein>
<sequence length="588" mass="59536">MRTYDDDDLVLARLDGYPWWPAMVVANPPAETIASAKAGKMPFTINPGGAWVRFFGEGTYSAMTGDNLKPLKASAARRLVERETGPGRQELAEAFVEASQYLVDAGRKALDLEDLAASVAGIHLPCPLPASKGGGPAGHPASSAISPDHYPSPPRIDGPGSGGEGEAAAVDAAAPPSAVTAAPPPPVEIPKKKRPPAARMARSSPRAGAGSDADGGGAAAAASGKKRPPPPRGGGGADRTPSRERADTRAGVAVAVGRKKRPPPPLPPRGGPSDPPPRGRPAAGDGGRRSPGWASSPPAGADPPAPGAADADVDMAVAIPIARKKRPLGRASPAVPRPQPPSPPPPEDGPTASIPIARKKRLAGLCPALSTAPAVASPASLPVLPSDNGERSDATVQELAETGRLLTAAGVRVADAWKAYNAAVADAERPHAAAVEAHPSLAVEAAALTTDVTTLARRVASFQAAKAAWDTNVAAATAGAKRVTEAAAVLTAAETDAAVALSTLASWRVTLTLLKGTDAHAVMRRFARRISASVSKPLNDLARLLKDQWRAAAMLALKVETSPAEDGQAEAGGEAGGGEAALDGQMHP</sequence>
<name>A0ACC3CHY8_PYRYE</name>
<evidence type="ECO:0000313" key="1">
    <source>
        <dbReference type="EMBL" id="KAK1869433.1"/>
    </source>
</evidence>
<comment type="caution">
    <text evidence="1">The sequence shown here is derived from an EMBL/GenBank/DDBJ whole genome shotgun (WGS) entry which is preliminary data.</text>
</comment>
<organism evidence="1 2">
    <name type="scientific">Pyropia yezoensis</name>
    <name type="common">Susabi-nori</name>
    <name type="synonym">Porphyra yezoensis</name>
    <dbReference type="NCBI Taxonomy" id="2788"/>
    <lineage>
        <taxon>Eukaryota</taxon>
        <taxon>Rhodophyta</taxon>
        <taxon>Bangiophyceae</taxon>
        <taxon>Bangiales</taxon>
        <taxon>Bangiaceae</taxon>
        <taxon>Pyropia</taxon>
    </lineage>
</organism>
<evidence type="ECO:0000313" key="2">
    <source>
        <dbReference type="Proteomes" id="UP000798662"/>
    </source>
</evidence>
<reference evidence="1" key="1">
    <citation type="submission" date="2019-11" db="EMBL/GenBank/DDBJ databases">
        <title>Nori genome reveals adaptations in red seaweeds to the harsh intertidal environment.</title>
        <authorList>
            <person name="Wang D."/>
            <person name="Mao Y."/>
        </authorList>
    </citation>
    <scope>NUCLEOTIDE SEQUENCE</scope>
    <source>
        <tissue evidence="1">Gametophyte</tissue>
    </source>
</reference>